<dbReference type="OrthoDB" id="1644322at2"/>
<evidence type="ECO:0000313" key="2">
    <source>
        <dbReference type="Proteomes" id="UP000005990"/>
    </source>
</evidence>
<evidence type="ECO:0000313" key="1">
    <source>
        <dbReference type="EMBL" id="EFR31132.1"/>
    </source>
</evidence>
<gene>
    <name evidence="1" type="ORF">HMPREF9257_1556</name>
</gene>
<name>E4KPR7_9LACT</name>
<dbReference type="STRING" id="908337.HMPREF9257_1556"/>
<comment type="caution">
    <text evidence="1">The sequence shown here is derived from an EMBL/GenBank/DDBJ whole genome shotgun (WGS) entry which is preliminary data.</text>
</comment>
<accession>E4KPR7</accession>
<protein>
    <recommendedName>
        <fullName evidence="3">YolD-like protein</fullName>
    </recommendedName>
</protein>
<dbReference type="Proteomes" id="UP000005990">
    <property type="component" value="Unassembled WGS sequence"/>
</dbReference>
<dbReference type="AlphaFoldDB" id="E4KPR7"/>
<evidence type="ECO:0008006" key="3">
    <source>
        <dbReference type="Google" id="ProtNLM"/>
    </source>
</evidence>
<dbReference type="EMBL" id="AENN01000015">
    <property type="protein sequence ID" value="EFR31132.1"/>
    <property type="molecule type" value="Genomic_DNA"/>
</dbReference>
<dbReference type="RefSeq" id="WP_006418335.1">
    <property type="nucleotide sequence ID" value="NZ_AENN01000015.1"/>
</dbReference>
<keyword evidence="2" id="KW-1185">Reference proteome</keyword>
<organism evidence="1 2">
    <name type="scientific">Eremococcus coleocola ACS-139-V-Col8</name>
    <dbReference type="NCBI Taxonomy" id="908337"/>
    <lineage>
        <taxon>Bacteria</taxon>
        <taxon>Bacillati</taxon>
        <taxon>Bacillota</taxon>
        <taxon>Bacilli</taxon>
        <taxon>Lactobacillales</taxon>
        <taxon>Aerococcaceae</taxon>
        <taxon>Eremococcus</taxon>
    </lineage>
</organism>
<reference evidence="1 2" key="1">
    <citation type="submission" date="2010-10" db="EMBL/GenBank/DDBJ databases">
        <authorList>
            <person name="Durkin A.S."/>
            <person name="Madupu R."/>
            <person name="Torralba M."/>
            <person name="Gillis M."/>
            <person name="Methe B."/>
            <person name="Sutton G."/>
            <person name="Nelson K.E."/>
        </authorList>
    </citation>
    <scope>NUCLEOTIDE SEQUENCE [LARGE SCALE GENOMIC DNA]</scope>
    <source>
        <strain evidence="1 2">ACS-139-V-Col8</strain>
    </source>
</reference>
<sequence length="129" mass="14842">MTVDRSYLPYPSARHYQDRKMAKWMGFFLSEHQTALAKHAHPQNLPDKLAWDQILLYLGQAYSQQLPIQIDYLSSVHGQKEAVLAHSQGKVLSLSADRVDLTGPHTFKSIPLEQIIDLHMIEEEDYDPK</sequence>
<dbReference type="eggNOG" id="ENOG5033028">
    <property type="taxonomic scope" value="Bacteria"/>
</dbReference>
<proteinExistence type="predicted"/>